<keyword evidence="2" id="KW-0732">Signal</keyword>
<dbReference type="Gene3D" id="3.30.420.10">
    <property type="entry name" value="Ribonuclease H-like superfamily/Ribonuclease H"/>
    <property type="match status" value="1"/>
</dbReference>
<evidence type="ECO:0000313" key="3">
    <source>
        <dbReference type="EMBL" id="KAF7555895.1"/>
    </source>
</evidence>
<gene>
    <name evidence="3" type="ORF">G7Z17_g1820</name>
</gene>
<dbReference type="AlphaFoldDB" id="A0A9P5HM46"/>
<name>A0A9P5HM46_9HYPO</name>
<evidence type="ECO:0000256" key="1">
    <source>
        <dbReference type="SAM" id="MobiDB-lite"/>
    </source>
</evidence>
<reference evidence="3" key="1">
    <citation type="submission" date="2020-03" db="EMBL/GenBank/DDBJ databases">
        <title>Draft Genome Sequence of Cylindrodendrum hubeiense.</title>
        <authorList>
            <person name="Buettner E."/>
            <person name="Kellner H."/>
        </authorList>
    </citation>
    <scope>NUCLEOTIDE SEQUENCE</scope>
    <source>
        <strain evidence="3">IHI 201604</strain>
    </source>
</reference>
<feature type="region of interest" description="Disordered" evidence="1">
    <location>
        <begin position="88"/>
        <end position="108"/>
    </location>
</feature>
<dbReference type="OrthoDB" id="5082906at2759"/>
<feature type="chain" id="PRO_5040268930" description="RNase H type-1 domain-containing protein" evidence="2">
    <location>
        <begin position="30"/>
        <end position="108"/>
    </location>
</feature>
<feature type="compositionally biased region" description="Basic and acidic residues" evidence="1">
    <location>
        <begin position="91"/>
        <end position="108"/>
    </location>
</feature>
<keyword evidence="4" id="KW-1185">Reference proteome</keyword>
<dbReference type="Proteomes" id="UP000722485">
    <property type="component" value="Unassembled WGS sequence"/>
</dbReference>
<dbReference type="GO" id="GO:0003676">
    <property type="term" value="F:nucleic acid binding"/>
    <property type="evidence" value="ECO:0007669"/>
    <property type="project" value="InterPro"/>
</dbReference>
<feature type="signal peptide" evidence="2">
    <location>
        <begin position="1"/>
        <end position="29"/>
    </location>
</feature>
<dbReference type="CDD" id="cd09276">
    <property type="entry name" value="Rnase_HI_RT_non_LTR"/>
    <property type="match status" value="1"/>
</dbReference>
<evidence type="ECO:0008006" key="5">
    <source>
        <dbReference type="Google" id="ProtNLM"/>
    </source>
</evidence>
<organism evidence="3 4">
    <name type="scientific">Cylindrodendrum hubeiense</name>
    <dbReference type="NCBI Taxonomy" id="595255"/>
    <lineage>
        <taxon>Eukaryota</taxon>
        <taxon>Fungi</taxon>
        <taxon>Dikarya</taxon>
        <taxon>Ascomycota</taxon>
        <taxon>Pezizomycotina</taxon>
        <taxon>Sordariomycetes</taxon>
        <taxon>Hypocreomycetidae</taxon>
        <taxon>Hypocreales</taxon>
        <taxon>Nectriaceae</taxon>
        <taxon>Cylindrodendrum</taxon>
    </lineage>
</organism>
<sequence>MGTSDTSTAFAADLGKLVLALWLVLDIQANPGKCGIFADSQADIHYMMSPKCASGHYILAKATQVLGELRRRRWDVQLWWIPAHTGVQGNKEAERAAKEDAGHDPNAQ</sequence>
<proteinExistence type="predicted"/>
<dbReference type="SUPFAM" id="SSF53098">
    <property type="entry name" value="Ribonuclease H-like"/>
    <property type="match status" value="1"/>
</dbReference>
<evidence type="ECO:0000256" key="2">
    <source>
        <dbReference type="SAM" id="SignalP"/>
    </source>
</evidence>
<accession>A0A9P5HM46</accession>
<dbReference type="EMBL" id="JAANBB010000016">
    <property type="protein sequence ID" value="KAF7555895.1"/>
    <property type="molecule type" value="Genomic_DNA"/>
</dbReference>
<dbReference type="InterPro" id="IPR012337">
    <property type="entry name" value="RNaseH-like_sf"/>
</dbReference>
<dbReference type="InterPro" id="IPR036397">
    <property type="entry name" value="RNaseH_sf"/>
</dbReference>
<evidence type="ECO:0000313" key="4">
    <source>
        <dbReference type="Proteomes" id="UP000722485"/>
    </source>
</evidence>
<comment type="caution">
    <text evidence="3">The sequence shown here is derived from an EMBL/GenBank/DDBJ whole genome shotgun (WGS) entry which is preliminary data.</text>
</comment>
<protein>
    <recommendedName>
        <fullName evidence="5">RNase H type-1 domain-containing protein</fullName>
    </recommendedName>
</protein>